<proteinExistence type="predicted"/>
<comment type="caution">
    <text evidence="1">The sequence shown here is derived from an EMBL/GenBank/DDBJ whole genome shotgun (WGS) entry which is preliminary data.</text>
</comment>
<dbReference type="Proteomes" id="UP000664991">
    <property type="component" value="Unassembled WGS sequence"/>
</dbReference>
<reference evidence="1 2" key="1">
    <citation type="submission" date="2020-12" db="EMBL/GenBank/DDBJ databases">
        <title>De novo assembly of Tibetan sheep genome.</title>
        <authorList>
            <person name="Li X."/>
        </authorList>
    </citation>
    <scope>NUCLEOTIDE SEQUENCE [LARGE SCALE GENOMIC DNA]</scope>
    <source>
        <tissue evidence="1">Heart</tissue>
    </source>
</reference>
<name>A0A836AMN7_SHEEP</name>
<sequence length="193" mass="21923">MAGERTRRFTRSLLRPGQAAELRHSAASAAAVAVSSRQQQRDAAMGCTASIVLLQAFRSVVQRSCPHICRRRQEEPSHEILPLEIDDEMSRPRTLIIMIEEFIEFYFENRSVSATFQNSELQNTVLYQKDKCDFKSDVPNADAHRPCRESESGLLCGMKGDDRNRIIGSFCSCAQWGFKNEITSIARHCEHKE</sequence>
<organism evidence="1 2">
    <name type="scientific">Ovis aries</name>
    <name type="common">Sheep</name>
    <dbReference type="NCBI Taxonomy" id="9940"/>
    <lineage>
        <taxon>Eukaryota</taxon>
        <taxon>Metazoa</taxon>
        <taxon>Chordata</taxon>
        <taxon>Craniata</taxon>
        <taxon>Vertebrata</taxon>
        <taxon>Euteleostomi</taxon>
        <taxon>Mammalia</taxon>
        <taxon>Eutheria</taxon>
        <taxon>Laurasiatheria</taxon>
        <taxon>Artiodactyla</taxon>
        <taxon>Ruminantia</taxon>
        <taxon>Pecora</taxon>
        <taxon>Bovidae</taxon>
        <taxon>Caprinae</taxon>
        <taxon>Ovis</taxon>
    </lineage>
</organism>
<evidence type="ECO:0000313" key="1">
    <source>
        <dbReference type="EMBL" id="KAG5214122.1"/>
    </source>
</evidence>
<dbReference type="EMBL" id="JAEMGP010000002">
    <property type="protein sequence ID" value="KAG5214122.1"/>
    <property type="molecule type" value="Genomic_DNA"/>
</dbReference>
<gene>
    <name evidence="1" type="ORF">JEQ12_009908</name>
</gene>
<evidence type="ECO:0000313" key="2">
    <source>
        <dbReference type="Proteomes" id="UP000664991"/>
    </source>
</evidence>
<protein>
    <submittedName>
        <fullName evidence="1">Uncharacterized protein</fullName>
    </submittedName>
</protein>
<dbReference type="AlphaFoldDB" id="A0A836AMN7"/>
<accession>A0A836AMN7</accession>
<feature type="non-terminal residue" evidence="1">
    <location>
        <position position="1"/>
    </location>
</feature>